<dbReference type="EMBL" id="NQVE01000204">
    <property type="protein sequence ID" value="RAL38943.1"/>
    <property type="molecule type" value="Genomic_DNA"/>
</dbReference>
<protein>
    <submittedName>
        <fullName evidence="1">Uncharacterized protein</fullName>
    </submittedName>
</protein>
<accession>A0A328D4S9</accession>
<proteinExistence type="predicted"/>
<dbReference type="Proteomes" id="UP000249390">
    <property type="component" value="Unassembled WGS sequence"/>
</dbReference>
<evidence type="ECO:0000313" key="2">
    <source>
        <dbReference type="Proteomes" id="UP000249390"/>
    </source>
</evidence>
<organism evidence="1 2">
    <name type="scientific">Cuscuta australis</name>
    <dbReference type="NCBI Taxonomy" id="267555"/>
    <lineage>
        <taxon>Eukaryota</taxon>
        <taxon>Viridiplantae</taxon>
        <taxon>Streptophyta</taxon>
        <taxon>Embryophyta</taxon>
        <taxon>Tracheophyta</taxon>
        <taxon>Spermatophyta</taxon>
        <taxon>Magnoliopsida</taxon>
        <taxon>eudicotyledons</taxon>
        <taxon>Gunneridae</taxon>
        <taxon>Pentapetalae</taxon>
        <taxon>asterids</taxon>
        <taxon>lamiids</taxon>
        <taxon>Solanales</taxon>
        <taxon>Convolvulaceae</taxon>
        <taxon>Cuscuteae</taxon>
        <taxon>Cuscuta</taxon>
        <taxon>Cuscuta subgen. Grammica</taxon>
        <taxon>Cuscuta sect. Cleistogrammica</taxon>
    </lineage>
</organism>
<evidence type="ECO:0000313" key="1">
    <source>
        <dbReference type="EMBL" id="RAL38943.1"/>
    </source>
</evidence>
<dbReference type="AlphaFoldDB" id="A0A328D4S9"/>
<gene>
    <name evidence="1" type="ORF">DM860_014769</name>
</gene>
<sequence length="94" mass="10588">MPLLKARADSVDLPEVPQQAGGWRAECGCYTMRFIWLIIFLYSVFDTITRCVSIYCTIHESQIGRDSLVLGRFCSICRNYSASVLVCSVLVFAL</sequence>
<name>A0A328D4S9_9ASTE</name>
<keyword evidence="2" id="KW-1185">Reference proteome</keyword>
<reference evidence="1 2" key="1">
    <citation type="submission" date="2018-06" db="EMBL/GenBank/DDBJ databases">
        <title>The Genome of Cuscuta australis (Dodder) Provides Insight into the Evolution of Plant Parasitism.</title>
        <authorList>
            <person name="Liu H."/>
        </authorList>
    </citation>
    <scope>NUCLEOTIDE SEQUENCE [LARGE SCALE GENOMIC DNA]</scope>
    <source>
        <strain evidence="2">cv. Yunnan</strain>
        <tissue evidence="1">Vines</tissue>
    </source>
</reference>
<comment type="caution">
    <text evidence="1">The sequence shown here is derived from an EMBL/GenBank/DDBJ whole genome shotgun (WGS) entry which is preliminary data.</text>
</comment>